<comment type="caution">
    <text evidence="1">The sequence shown here is derived from an EMBL/GenBank/DDBJ whole genome shotgun (WGS) entry which is preliminary data.</text>
</comment>
<reference evidence="1 2" key="1">
    <citation type="submission" date="2016-03" db="EMBL/GenBank/DDBJ databases">
        <title>Draft genome sequence of Acetobacter malorum CECT 7742, a strain isolated from strawberry vinegar.</title>
        <authorList>
            <person name="Sainz F."/>
            <person name="Mas A."/>
            <person name="Torija M.J."/>
        </authorList>
    </citation>
    <scope>NUCLEOTIDE SEQUENCE [LARGE SCALE GENOMIC DNA]</scope>
    <source>
        <strain evidence="1 2">CECT 7742</strain>
    </source>
</reference>
<dbReference type="PATRIC" id="fig|178901.10.peg.2036"/>
<dbReference type="Proteomes" id="UP000077349">
    <property type="component" value="Unassembled WGS sequence"/>
</dbReference>
<protein>
    <submittedName>
        <fullName evidence="1">Uncharacterized protein</fullName>
    </submittedName>
</protein>
<dbReference type="EMBL" id="LVHD01000018">
    <property type="protein sequence ID" value="OAG76223.1"/>
    <property type="molecule type" value="Genomic_DNA"/>
</dbReference>
<proteinExistence type="predicted"/>
<name>A0A087PL38_9PROT</name>
<evidence type="ECO:0000313" key="2">
    <source>
        <dbReference type="Proteomes" id="UP000077349"/>
    </source>
</evidence>
<sequence length="286" mass="32923">MSFTVNITREAGCWDDEVAGRPLLQFQPHIVHAVIDADPTLAFEPDKKDPRYGVVIYVGNPVREEYENGESAIWFEPWGFTAQRPSDTLMEKMLELSIKLNAYMIDDHDQTYFLNNEGKLDAYFELRDDLFIIGDKGTHYEVHNSGELKNLNLIPDYMSENFTSFSEAVRKKFLKTEPLPAGQVRLYGPVSSPCSEFVKFYEKNNRQLVVVYYEAFLGLISGWNFANQDNPEKLIPIPEENESTTNEDIVFLYGYCRSFPRNKFVLACCALMSMRLGKTLKTPKFI</sequence>
<organism evidence="1 2">
    <name type="scientific">Acetobacter malorum</name>
    <dbReference type="NCBI Taxonomy" id="178901"/>
    <lineage>
        <taxon>Bacteria</taxon>
        <taxon>Pseudomonadati</taxon>
        <taxon>Pseudomonadota</taxon>
        <taxon>Alphaproteobacteria</taxon>
        <taxon>Acetobacterales</taxon>
        <taxon>Acetobacteraceae</taxon>
        <taxon>Acetobacter</taxon>
    </lineage>
</organism>
<evidence type="ECO:0000313" key="1">
    <source>
        <dbReference type="EMBL" id="OAG76223.1"/>
    </source>
</evidence>
<accession>A0A087PL38</accession>
<gene>
    <name evidence="1" type="ORF">Amal_01995</name>
</gene>
<dbReference type="AlphaFoldDB" id="A0A087PL38"/>